<keyword evidence="2" id="KW-1185">Reference proteome</keyword>
<sequence length="446" mass="50980">MSTIRLTSLGRKLLLLTLVFTLLLGFFSWHQGYTTQLPSIFTSSYRHTCSPQDYAAGQWTQGRRFKALEPQNMTKQEDSLGFSGFTGCASSREFYWHLAADREEQYNRFPAAQTYDWTPGEKCTHMRPLDPAQLVKDLVEDGGWYLVGDSVTENHFFSLSCILHGHVIATPDYSKGGSWDRGWPQNLYLSPSSPMVSSISFPEGFDIEKTPLVTFRRIDILFSKEELVEIHRSIQPPGTDLEGNTLFSEEAVWTVPSAEYLEEFTAPLPQANYATMVVGTAGHWTVTLFNQTVPSGIEGVLNLFEQAMKVWLGKVETYVDEAQAKSAKTPSRVNASAKNMKRKRAVIRAYLPGHEDCHSHRKPWNEVQPFVWSWYNWGEIWRYNGIFEKLLTDRQSYPDIHYLGIDRPARLRPDAHTTGDCLHIMTGAGVLEGWTHYIWQYITREI</sequence>
<gene>
    <name evidence="1" type="ORF">CPB83DRAFT_902945</name>
</gene>
<dbReference type="OrthoDB" id="630188at2759"/>
<protein>
    <submittedName>
        <fullName evidence="1">Uncharacterized protein</fullName>
    </submittedName>
</protein>
<comment type="caution">
    <text evidence="1">The sequence shown here is derived from an EMBL/GenBank/DDBJ whole genome shotgun (WGS) entry which is preliminary data.</text>
</comment>
<reference evidence="1" key="1">
    <citation type="submission" date="2020-11" db="EMBL/GenBank/DDBJ databases">
        <authorList>
            <consortium name="DOE Joint Genome Institute"/>
            <person name="Ahrendt S."/>
            <person name="Riley R."/>
            <person name="Andreopoulos W."/>
            <person name="Labutti K."/>
            <person name="Pangilinan J."/>
            <person name="Ruiz-Duenas F.J."/>
            <person name="Barrasa J.M."/>
            <person name="Sanchez-Garcia M."/>
            <person name="Camarero S."/>
            <person name="Miyauchi S."/>
            <person name="Serrano A."/>
            <person name="Linde D."/>
            <person name="Babiker R."/>
            <person name="Drula E."/>
            <person name="Ayuso-Fernandez I."/>
            <person name="Pacheco R."/>
            <person name="Padilla G."/>
            <person name="Ferreira P."/>
            <person name="Barriuso J."/>
            <person name="Kellner H."/>
            <person name="Castanera R."/>
            <person name="Alfaro M."/>
            <person name="Ramirez L."/>
            <person name="Pisabarro A.G."/>
            <person name="Kuo A."/>
            <person name="Tritt A."/>
            <person name="Lipzen A."/>
            <person name="He G."/>
            <person name="Yan M."/>
            <person name="Ng V."/>
            <person name="Cullen D."/>
            <person name="Martin F."/>
            <person name="Rosso M.-N."/>
            <person name="Henrissat B."/>
            <person name="Hibbett D."/>
            <person name="Martinez A.T."/>
            <person name="Grigoriev I.V."/>
        </authorList>
    </citation>
    <scope>NUCLEOTIDE SEQUENCE</scope>
    <source>
        <strain evidence="1">CBS 506.95</strain>
    </source>
</reference>
<dbReference type="EMBL" id="MU157828">
    <property type="protein sequence ID" value="KAF9533582.1"/>
    <property type="molecule type" value="Genomic_DNA"/>
</dbReference>
<evidence type="ECO:0000313" key="1">
    <source>
        <dbReference type="EMBL" id="KAF9533582.1"/>
    </source>
</evidence>
<name>A0A9P6JTX4_9AGAR</name>
<organism evidence="1 2">
    <name type="scientific">Crepidotus variabilis</name>
    <dbReference type="NCBI Taxonomy" id="179855"/>
    <lineage>
        <taxon>Eukaryota</taxon>
        <taxon>Fungi</taxon>
        <taxon>Dikarya</taxon>
        <taxon>Basidiomycota</taxon>
        <taxon>Agaricomycotina</taxon>
        <taxon>Agaricomycetes</taxon>
        <taxon>Agaricomycetidae</taxon>
        <taxon>Agaricales</taxon>
        <taxon>Agaricineae</taxon>
        <taxon>Crepidotaceae</taxon>
        <taxon>Crepidotus</taxon>
    </lineage>
</organism>
<dbReference type="AlphaFoldDB" id="A0A9P6JTX4"/>
<evidence type="ECO:0000313" key="2">
    <source>
        <dbReference type="Proteomes" id="UP000807306"/>
    </source>
</evidence>
<accession>A0A9P6JTX4</accession>
<dbReference type="Proteomes" id="UP000807306">
    <property type="component" value="Unassembled WGS sequence"/>
</dbReference>
<proteinExistence type="predicted"/>